<protein>
    <submittedName>
        <fullName evidence="15">M48 family metallopeptidase</fullName>
    </submittedName>
</protein>
<feature type="transmembrane region" description="Helical" evidence="13">
    <location>
        <begin position="51"/>
        <end position="73"/>
    </location>
</feature>
<keyword evidence="4" id="KW-0645">Protease</keyword>
<dbReference type="PANTHER" id="PTHR43221:SF1">
    <property type="entry name" value="PROTEASE HTPX"/>
    <property type="match status" value="1"/>
</dbReference>
<proteinExistence type="predicted"/>
<dbReference type="PANTHER" id="PTHR43221">
    <property type="entry name" value="PROTEASE HTPX"/>
    <property type="match status" value="1"/>
</dbReference>
<dbReference type="Gene3D" id="3.30.2010.10">
    <property type="entry name" value="Metalloproteases ('zincins'), catalytic domain"/>
    <property type="match status" value="1"/>
</dbReference>
<organism evidence="15 16">
    <name type="scientific">Allohahella marinimesophila</name>
    <dbReference type="NCBI Taxonomy" id="1054972"/>
    <lineage>
        <taxon>Bacteria</taxon>
        <taxon>Pseudomonadati</taxon>
        <taxon>Pseudomonadota</taxon>
        <taxon>Gammaproteobacteria</taxon>
        <taxon>Oceanospirillales</taxon>
        <taxon>Hahellaceae</taxon>
        <taxon>Allohahella</taxon>
    </lineage>
</organism>
<dbReference type="RefSeq" id="WP_344805149.1">
    <property type="nucleotide sequence ID" value="NZ_BAABBO010000007.1"/>
</dbReference>
<comment type="cofactor">
    <cofactor evidence="1">
        <name>Zn(2+)</name>
        <dbReference type="ChEBI" id="CHEBI:29105"/>
    </cofactor>
</comment>
<keyword evidence="5 13" id="KW-0812">Transmembrane</keyword>
<comment type="caution">
    <text evidence="15">The sequence shown here is derived from an EMBL/GenBank/DDBJ whole genome shotgun (WGS) entry which is preliminary data.</text>
</comment>
<evidence type="ECO:0000256" key="3">
    <source>
        <dbReference type="ARBA" id="ARBA00022475"/>
    </source>
</evidence>
<evidence type="ECO:0000256" key="2">
    <source>
        <dbReference type="ARBA" id="ARBA00004651"/>
    </source>
</evidence>
<evidence type="ECO:0000256" key="13">
    <source>
        <dbReference type="SAM" id="Phobius"/>
    </source>
</evidence>
<evidence type="ECO:0000256" key="12">
    <source>
        <dbReference type="SAM" id="MobiDB-lite"/>
    </source>
</evidence>
<keyword evidence="11 13" id="KW-0472">Membrane</keyword>
<evidence type="ECO:0000313" key="15">
    <source>
        <dbReference type="EMBL" id="GAA3958700.1"/>
    </source>
</evidence>
<evidence type="ECO:0000256" key="10">
    <source>
        <dbReference type="ARBA" id="ARBA00023049"/>
    </source>
</evidence>
<feature type="region of interest" description="Disordered" evidence="12">
    <location>
        <begin position="339"/>
        <end position="368"/>
    </location>
</feature>
<evidence type="ECO:0000256" key="5">
    <source>
        <dbReference type="ARBA" id="ARBA00022692"/>
    </source>
</evidence>
<evidence type="ECO:0000256" key="4">
    <source>
        <dbReference type="ARBA" id="ARBA00022670"/>
    </source>
</evidence>
<feature type="domain" description="Peptidase M48" evidence="14">
    <location>
        <begin position="111"/>
        <end position="325"/>
    </location>
</feature>
<keyword evidence="9 13" id="KW-1133">Transmembrane helix</keyword>
<sequence>MDFFQRQADARRLSFQLCVYFVLAVVGILAAVNVLPFLAFNRWLKAEPQSFAVWMTAEGLYISLFTLATFLYGSWTRAQTIERGGEHLAAAAGGQLVERASQAPEVQRFVHVVEEMSIASGVPPPQMYIMPREAGLNAFVAGLSRDDAVLVVTRGLIDGLSRDELQSVVAHEFSHIAHEDMRLNSRIIIMLGGIMMIGSTGRRMISSERRQRWYSRGAQSDVRLFPIGLLLWVAGSIGTLSGRVIQAAICRQREYLADAASVQYTRQPGSLASALHKLMTAEDGTGLRHAAMAGELNHMCIGESLSSHRWFASHPPLTARISAVDASFMRSVRIRRNQQSLEQRRAARNRHADLSSDAGSTAPAATTTQAVSARVGHWGEVEMAWAIAVRLGLVEQFGSALDRVDAAAPLLVELLGSGFRDLEAQGPGKAARLPLLEWLTGTLKQMPDADRERLLGQVSEAAGQAPVRGLTNVCFVMYLNHHLCPKRHGLKRKRVKRYDTVAHELAVLLSLFSRLGCSAAASVKDNPADEPAARLFAVIALQWFPLLTLEFRSRSTAAELELALQRLAQLPPLLKPALIDACAMAVRHDDRIDVGEYELLRISCELLGCPLPPQMSADYTPRVERPPLQFDKSFLN</sequence>
<gene>
    <name evidence="15" type="ORF">GCM10022278_16340</name>
</gene>
<keyword evidence="16" id="KW-1185">Reference proteome</keyword>
<name>A0ABP7P3Z6_9GAMM</name>
<evidence type="ECO:0000256" key="7">
    <source>
        <dbReference type="ARBA" id="ARBA00022801"/>
    </source>
</evidence>
<feature type="transmembrane region" description="Helical" evidence="13">
    <location>
        <begin position="187"/>
        <end position="205"/>
    </location>
</feature>
<evidence type="ECO:0000256" key="6">
    <source>
        <dbReference type="ARBA" id="ARBA00022723"/>
    </source>
</evidence>
<feature type="transmembrane region" description="Helical" evidence="13">
    <location>
        <begin position="20"/>
        <end position="39"/>
    </location>
</feature>
<feature type="compositionally biased region" description="Polar residues" evidence="12">
    <location>
        <begin position="357"/>
        <end position="368"/>
    </location>
</feature>
<evidence type="ECO:0000256" key="9">
    <source>
        <dbReference type="ARBA" id="ARBA00022989"/>
    </source>
</evidence>
<dbReference type="InterPro" id="IPR050083">
    <property type="entry name" value="HtpX_protease"/>
</dbReference>
<comment type="subcellular location">
    <subcellularLocation>
        <location evidence="2">Cell membrane</location>
        <topology evidence="2">Multi-pass membrane protein</topology>
    </subcellularLocation>
</comment>
<evidence type="ECO:0000256" key="11">
    <source>
        <dbReference type="ARBA" id="ARBA00023136"/>
    </source>
</evidence>
<evidence type="ECO:0000259" key="14">
    <source>
        <dbReference type="Pfam" id="PF01435"/>
    </source>
</evidence>
<dbReference type="EMBL" id="BAABBO010000007">
    <property type="protein sequence ID" value="GAA3958700.1"/>
    <property type="molecule type" value="Genomic_DNA"/>
</dbReference>
<feature type="compositionally biased region" description="Basic and acidic residues" evidence="12">
    <location>
        <begin position="342"/>
        <end position="354"/>
    </location>
</feature>
<reference evidence="16" key="1">
    <citation type="journal article" date="2019" name="Int. J. Syst. Evol. Microbiol.">
        <title>The Global Catalogue of Microorganisms (GCM) 10K type strain sequencing project: providing services to taxonomists for standard genome sequencing and annotation.</title>
        <authorList>
            <consortium name="The Broad Institute Genomics Platform"/>
            <consortium name="The Broad Institute Genome Sequencing Center for Infectious Disease"/>
            <person name="Wu L."/>
            <person name="Ma J."/>
        </authorList>
    </citation>
    <scope>NUCLEOTIDE SEQUENCE [LARGE SCALE GENOMIC DNA]</scope>
    <source>
        <strain evidence="16">JCM 17555</strain>
    </source>
</reference>
<dbReference type="Pfam" id="PF01435">
    <property type="entry name" value="Peptidase_M48"/>
    <property type="match status" value="1"/>
</dbReference>
<keyword evidence="8" id="KW-0862">Zinc</keyword>
<keyword evidence="3" id="KW-1003">Cell membrane</keyword>
<keyword evidence="7" id="KW-0378">Hydrolase</keyword>
<accession>A0ABP7P3Z6</accession>
<evidence type="ECO:0000313" key="16">
    <source>
        <dbReference type="Proteomes" id="UP001501337"/>
    </source>
</evidence>
<keyword evidence="10" id="KW-0482">Metalloprotease</keyword>
<dbReference type="Proteomes" id="UP001501337">
    <property type="component" value="Unassembled WGS sequence"/>
</dbReference>
<dbReference type="InterPro" id="IPR001915">
    <property type="entry name" value="Peptidase_M48"/>
</dbReference>
<evidence type="ECO:0000256" key="8">
    <source>
        <dbReference type="ARBA" id="ARBA00022833"/>
    </source>
</evidence>
<keyword evidence="6" id="KW-0479">Metal-binding</keyword>
<evidence type="ECO:0000256" key="1">
    <source>
        <dbReference type="ARBA" id="ARBA00001947"/>
    </source>
</evidence>